<proteinExistence type="predicted"/>
<protein>
    <submittedName>
        <fullName evidence="3">Uncharacterized protein</fullName>
    </submittedName>
</protein>
<evidence type="ECO:0000256" key="2">
    <source>
        <dbReference type="SAM" id="Phobius"/>
    </source>
</evidence>
<feature type="compositionally biased region" description="Basic and acidic residues" evidence="1">
    <location>
        <begin position="175"/>
        <end position="184"/>
    </location>
</feature>
<evidence type="ECO:0000313" key="4">
    <source>
        <dbReference type="Proteomes" id="UP000256884"/>
    </source>
</evidence>
<dbReference type="AlphaFoldDB" id="A0A3E0HJI6"/>
<accession>A0A3E0HJI6</accession>
<keyword evidence="2" id="KW-0472">Membrane</keyword>
<keyword evidence="4" id="KW-1185">Reference proteome</keyword>
<gene>
    <name evidence="3" type="ORF">C7448_10760</name>
</gene>
<dbReference type="RefSeq" id="WP_115901732.1">
    <property type="nucleotide sequence ID" value="NZ_QUNS01000007.1"/>
</dbReference>
<dbReference type="OrthoDB" id="1123332at2"/>
<evidence type="ECO:0000256" key="1">
    <source>
        <dbReference type="SAM" id="MobiDB-lite"/>
    </source>
</evidence>
<keyword evidence="2" id="KW-1133">Transmembrane helix</keyword>
<sequence>MGGGVFLLLFVSFLFTYTTSDEESVIFILVTLLFFLGFLFFAIYYYTMPYKESLWNREDGLVTFPGFMWHQNITMPIDKVIFSMSSPSVQGGGAFNLQIVRPDKTYSLFLCTLGNNCYEDLSFYLWYMDKNRPLPPGTAFDEYRQADFERRKSAGFPKPLFPSNIPTPETTPEQQAERERIGGW</sequence>
<name>A0A3E0HJI6_9FLAO</name>
<feature type="region of interest" description="Disordered" evidence="1">
    <location>
        <begin position="154"/>
        <end position="184"/>
    </location>
</feature>
<feature type="transmembrane region" description="Helical" evidence="2">
    <location>
        <begin position="26"/>
        <end position="47"/>
    </location>
</feature>
<keyword evidence="2" id="KW-0812">Transmembrane</keyword>
<reference evidence="3 4" key="1">
    <citation type="submission" date="2018-08" db="EMBL/GenBank/DDBJ databases">
        <title>Genomic Encyclopedia of Type Strains, Phase IV (KMG-IV): sequencing the most valuable type-strain genomes for metagenomic binning, comparative biology and taxonomic classification.</title>
        <authorList>
            <person name="Goeker M."/>
        </authorList>
    </citation>
    <scope>NUCLEOTIDE SEQUENCE [LARGE SCALE GENOMIC DNA]</scope>
    <source>
        <strain evidence="3 4">DSM 18841</strain>
    </source>
</reference>
<dbReference type="EMBL" id="QUNS01000007">
    <property type="protein sequence ID" value="REH46500.1"/>
    <property type="molecule type" value="Genomic_DNA"/>
</dbReference>
<dbReference type="Proteomes" id="UP000256884">
    <property type="component" value="Unassembled WGS sequence"/>
</dbReference>
<comment type="caution">
    <text evidence="3">The sequence shown here is derived from an EMBL/GenBank/DDBJ whole genome shotgun (WGS) entry which is preliminary data.</text>
</comment>
<evidence type="ECO:0000313" key="3">
    <source>
        <dbReference type="EMBL" id="REH46500.1"/>
    </source>
</evidence>
<feature type="compositionally biased region" description="Polar residues" evidence="1">
    <location>
        <begin position="164"/>
        <end position="174"/>
    </location>
</feature>
<organism evidence="3 4">
    <name type="scientific">Tenacibaculum gallaicum</name>
    <dbReference type="NCBI Taxonomy" id="561505"/>
    <lineage>
        <taxon>Bacteria</taxon>
        <taxon>Pseudomonadati</taxon>
        <taxon>Bacteroidota</taxon>
        <taxon>Flavobacteriia</taxon>
        <taxon>Flavobacteriales</taxon>
        <taxon>Flavobacteriaceae</taxon>
        <taxon>Tenacibaculum</taxon>
    </lineage>
</organism>